<feature type="compositionally biased region" description="Pro residues" evidence="1">
    <location>
        <begin position="331"/>
        <end position="344"/>
    </location>
</feature>
<feature type="compositionally biased region" description="Low complexity" evidence="1">
    <location>
        <begin position="260"/>
        <end position="277"/>
    </location>
</feature>
<name>A0A9P8LCE9_9PEZI</name>
<evidence type="ECO:0000313" key="2">
    <source>
        <dbReference type="EMBL" id="KAH0559612.1"/>
    </source>
</evidence>
<feature type="compositionally biased region" description="Low complexity" evidence="1">
    <location>
        <begin position="395"/>
        <end position="406"/>
    </location>
</feature>
<dbReference type="Proteomes" id="UP000750711">
    <property type="component" value="Unassembled WGS sequence"/>
</dbReference>
<feature type="region of interest" description="Disordered" evidence="1">
    <location>
        <begin position="256"/>
        <end position="292"/>
    </location>
</feature>
<accession>A0A9P8LCE9</accession>
<dbReference type="AlphaFoldDB" id="A0A9P8LCE9"/>
<organism evidence="2 3">
    <name type="scientific">Trichoglossum hirsutum</name>
    <dbReference type="NCBI Taxonomy" id="265104"/>
    <lineage>
        <taxon>Eukaryota</taxon>
        <taxon>Fungi</taxon>
        <taxon>Dikarya</taxon>
        <taxon>Ascomycota</taxon>
        <taxon>Pezizomycotina</taxon>
        <taxon>Geoglossomycetes</taxon>
        <taxon>Geoglossales</taxon>
        <taxon>Geoglossaceae</taxon>
        <taxon>Trichoglossum</taxon>
    </lineage>
</organism>
<feature type="region of interest" description="Disordered" evidence="1">
    <location>
        <begin position="440"/>
        <end position="468"/>
    </location>
</feature>
<feature type="region of interest" description="Disordered" evidence="1">
    <location>
        <begin position="329"/>
        <end position="377"/>
    </location>
</feature>
<evidence type="ECO:0000313" key="3">
    <source>
        <dbReference type="Proteomes" id="UP000750711"/>
    </source>
</evidence>
<evidence type="ECO:0000256" key="1">
    <source>
        <dbReference type="SAM" id="MobiDB-lite"/>
    </source>
</evidence>
<sequence length="553" mass="59808">MFTEPISDGLGEPGISRSNSTGSVVSSVVGAGGRANGVIAKSKTSYQLAHPPPLVHRPRLGVRPKLLLQLQRLSGSARPTPALDVLPSTIFAPRLARRFPRFFTGKDGLGPNDVLVVTSEDYASSASGGRSDSGESLGDDSLGTRQLVAAICQARRGEGVGRGKAEICLGCGSAWEATPLLNGGYELVAKDADGSTSTVRWVQRRPAHRRRSSNLQASTPARSDEYEKKFIFSIINPDTRRHPIIACMNRNTIDISDHYSTSTTPSGTYTPTSPTRPLSSVEYANPPFSEPHERTLTRTSEYLKTLILVSGIWVAFREGWSQNFKYDDASTPPPINTSPSPSNPPRTLRCASMPPNMPENSRETRADDFGNNHQNTLQGVSGRLLRSGGHFLQRSSTSQTSQPNSPVENGIFRPRRSNSTGTAFIQRSHNRNGSVIREYHNSPSTALHGGIEGGCGTSPLPPTPAQQQRASIQADSCVIDRELAALTPAARSGSISRRRVQSAYYPKAADSLVGGDVVRSEQGEEGGKKRWGRLRNLFNMVKRTSGVQPSQQR</sequence>
<feature type="region of interest" description="Disordered" evidence="1">
    <location>
        <begin position="1"/>
        <end position="23"/>
    </location>
</feature>
<feature type="compositionally biased region" description="Basic residues" evidence="1">
    <location>
        <begin position="202"/>
        <end position="212"/>
    </location>
</feature>
<comment type="caution">
    <text evidence="2">The sequence shown here is derived from an EMBL/GenBank/DDBJ whole genome shotgun (WGS) entry which is preliminary data.</text>
</comment>
<proteinExistence type="predicted"/>
<feature type="region of interest" description="Disordered" evidence="1">
    <location>
        <begin position="202"/>
        <end position="221"/>
    </location>
</feature>
<reference evidence="2" key="1">
    <citation type="submission" date="2021-03" db="EMBL/GenBank/DDBJ databases">
        <title>Comparative genomics and phylogenomic investigation of the class Geoglossomycetes provide insights into ecological specialization and systematics.</title>
        <authorList>
            <person name="Melie T."/>
            <person name="Pirro S."/>
            <person name="Miller A.N."/>
            <person name="Quandt A."/>
        </authorList>
    </citation>
    <scope>NUCLEOTIDE SEQUENCE</scope>
    <source>
        <strain evidence="2">CAQ_001_2017</strain>
    </source>
</reference>
<dbReference type="EMBL" id="JAGHQM010000557">
    <property type="protein sequence ID" value="KAH0559612.1"/>
    <property type="molecule type" value="Genomic_DNA"/>
</dbReference>
<gene>
    <name evidence="2" type="ORF">GP486_003870</name>
</gene>
<feature type="compositionally biased region" description="Basic and acidic residues" evidence="1">
    <location>
        <begin position="360"/>
        <end position="370"/>
    </location>
</feature>
<feature type="region of interest" description="Disordered" evidence="1">
    <location>
        <begin position="392"/>
        <end position="420"/>
    </location>
</feature>
<protein>
    <submittedName>
        <fullName evidence="2">Uncharacterized protein</fullName>
    </submittedName>
</protein>
<keyword evidence="3" id="KW-1185">Reference proteome</keyword>